<evidence type="ECO:0000313" key="1">
    <source>
        <dbReference type="EMBL" id="MFC5865062.1"/>
    </source>
</evidence>
<sequence length="176" mass="20148">MPHGFDTYRVFISAPGDLDVDRQVCYDVIAEVNETTAMPAKILLVSVGLRDNEHIATYRSIVSDNARWSSYFIQIFQDDWGPRDLFRKLFMLAAECRDDSAMPMRDIVICLKDALHESDAEILAFRRELEERKDLSVFRYADAEELRARLVEVCEAWTRSLIGAAIEAAIQSQVEP</sequence>
<accession>A0ABW1EP44</accession>
<gene>
    <name evidence="1" type="ORF">ACFPT7_22325</name>
</gene>
<reference evidence="2" key="1">
    <citation type="journal article" date="2019" name="Int. J. Syst. Evol. Microbiol.">
        <title>The Global Catalogue of Microorganisms (GCM) 10K type strain sequencing project: providing services to taxonomists for standard genome sequencing and annotation.</title>
        <authorList>
            <consortium name="The Broad Institute Genomics Platform"/>
            <consortium name="The Broad Institute Genome Sequencing Center for Infectious Disease"/>
            <person name="Wu L."/>
            <person name="Ma J."/>
        </authorList>
    </citation>
    <scope>NUCLEOTIDE SEQUENCE [LARGE SCALE GENOMIC DNA]</scope>
    <source>
        <strain evidence="2">JCM 4087</strain>
    </source>
</reference>
<organism evidence="1 2">
    <name type="scientific">Acidicapsa dinghuensis</name>
    <dbReference type="NCBI Taxonomy" id="2218256"/>
    <lineage>
        <taxon>Bacteria</taxon>
        <taxon>Pseudomonadati</taxon>
        <taxon>Acidobacteriota</taxon>
        <taxon>Terriglobia</taxon>
        <taxon>Terriglobales</taxon>
        <taxon>Acidobacteriaceae</taxon>
        <taxon>Acidicapsa</taxon>
    </lineage>
</organism>
<evidence type="ECO:0000313" key="2">
    <source>
        <dbReference type="Proteomes" id="UP001596091"/>
    </source>
</evidence>
<comment type="caution">
    <text evidence="1">The sequence shown here is derived from an EMBL/GenBank/DDBJ whole genome shotgun (WGS) entry which is preliminary data.</text>
</comment>
<name>A0ABW1EP44_9BACT</name>
<dbReference type="RefSeq" id="WP_263332038.1">
    <property type="nucleotide sequence ID" value="NZ_JAGSYH010000001.1"/>
</dbReference>
<protein>
    <submittedName>
        <fullName evidence="1">Uncharacterized protein</fullName>
    </submittedName>
</protein>
<proteinExistence type="predicted"/>
<dbReference type="Proteomes" id="UP001596091">
    <property type="component" value="Unassembled WGS sequence"/>
</dbReference>
<dbReference type="EMBL" id="JBHSPH010000010">
    <property type="protein sequence ID" value="MFC5865062.1"/>
    <property type="molecule type" value="Genomic_DNA"/>
</dbReference>
<keyword evidence="2" id="KW-1185">Reference proteome</keyword>